<reference evidence="2 3" key="1">
    <citation type="submission" date="2022-11" db="EMBL/GenBank/DDBJ databases">
        <title>Minimal conservation of predation-associated metabolite biosynthetic gene clusters underscores biosynthetic potential of Myxococcota including descriptions for ten novel species: Archangium lansinium sp. nov., Myxococcus landrumus sp. nov., Nannocystis bai.</title>
        <authorList>
            <person name="Ahearne A."/>
            <person name="Stevens C."/>
            <person name="Dowd S."/>
        </authorList>
    </citation>
    <scope>NUCLEOTIDE SEQUENCE [LARGE SCALE GENOMIC DNA]</scope>
    <source>
        <strain evidence="2 3">RJM3</strain>
    </source>
</reference>
<comment type="caution">
    <text evidence="2">The sequence shown here is derived from an EMBL/GenBank/DDBJ whole genome shotgun (WGS) entry which is preliminary data.</text>
</comment>
<gene>
    <name evidence="2" type="ORF">POL67_27820</name>
</gene>
<protein>
    <submittedName>
        <fullName evidence="2">DUF4329 domain-containing protein</fullName>
    </submittedName>
</protein>
<dbReference type="EMBL" id="JAQNDO010000001">
    <property type="protein sequence ID" value="MDC0745173.1"/>
    <property type="molecule type" value="Genomic_DNA"/>
</dbReference>
<dbReference type="SUPFAM" id="SSF102712">
    <property type="entry name" value="JAB1/MPN domain"/>
    <property type="match status" value="1"/>
</dbReference>
<evidence type="ECO:0000313" key="2">
    <source>
        <dbReference type="EMBL" id="MDC0745173.1"/>
    </source>
</evidence>
<proteinExistence type="predicted"/>
<dbReference type="Proteomes" id="UP001221411">
    <property type="component" value="Unassembled WGS sequence"/>
</dbReference>
<dbReference type="Pfam" id="PF14220">
    <property type="entry name" value="DUF4329"/>
    <property type="match status" value="1"/>
</dbReference>
<dbReference type="PROSITE" id="PS51257">
    <property type="entry name" value="PROKAR_LIPOPROTEIN"/>
    <property type="match status" value="1"/>
</dbReference>
<evidence type="ECO:0000259" key="1">
    <source>
        <dbReference type="Pfam" id="PF14220"/>
    </source>
</evidence>
<keyword evidence="3" id="KW-1185">Reference proteome</keyword>
<evidence type="ECO:0000313" key="3">
    <source>
        <dbReference type="Proteomes" id="UP001221411"/>
    </source>
</evidence>
<dbReference type="RefSeq" id="WP_271922412.1">
    <property type="nucleotide sequence ID" value="NZ_JAQNDO010000001.1"/>
</dbReference>
<accession>A0ABT5EVF4</accession>
<name>A0ABT5EVF4_9BACT</name>
<dbReference type="InterPro" id="IPR025479">
    <property type="entry name" value="DUF4329"/>
</dbReference>
<feature type="domain" description="DUF4329" evidence="1">
    <location>
        <begin position="69"/>
        <end position="157"/>
    </location>
</feature>
<dbReference type="Gene3D" id="3.40.140.10">
    <property type="entry name" value="Cytidine Deaminase, domain 2"/>
    <property type="match status" value="1"/>
</dbReference>
<organism evidence="2 3">
    <name type="scientific">Polyangium mundeleinium</name>
    <dbReference type="NCBI Taxonomy" id="2995306"/>
    <lineage>
        <taxon>Bacteria</taxon>
        <taxon>Pseudomonadati</taxon>
        <taxon>Myxococcota</taxon>
        <taxon>Polyangia</taxon>
        <taxon>Polyangiales</taxon>
        <taxon>Polyangiaceae</taxon>
        <taxon>Polyangium</taxon>
    </lineage>
</organism>
<sequence length="167" mass="17493">MGQKKAGGRMLGVAVLALLTTVILSGCAYETSEEETQETSDALYDSPQLTGSGVLALHAAQALTQANGNAWEYCGLVVRKANGEYRAGAPVTQNSQTSCSASISLSSGESVVGFYHTHPAGVEDEFSPEDIADAEAGNRMYFVACSDGCGYRYDPATNITWGLGCSF</sequence>